<accession>A0A6S7GWK4</accession>
<dbReference type="Proteomes" id="UP001152795">
    <property type="component" value="Unassembled WGS sequence"/>
</dbReference>
<organism evidence="2 3">
    <name type="scientific">Paramuricea clavata</name>
    <name type="common">Red gorgonian</name>
    <name type="synonym">Violescent sea-whip</name>
    <dbReference type="NCBI Taxonomy" id="317549"/>
    <lineage>
        <taxon>Eukaryota</taxon>
        <taxon>Metazoa</taxon>
        <taxon>Cnidaria</taxon>
        <taxon>Anthozoa</taxon>
        <taxon>Octocorallia</taxon>
        <taxon>Malacalcyonacea</taxon>
        <taxon>Plexauridae</taxon>
        <taxon>Paramuricea</taxon>
    </lineage>
</organism>
<feature type="region of interest" description="Disordered" evidence="1">
    <location>
        <begin position="1"/>
        <end position="194"/>
    </location>
</feature>
<proteinExistence type="predicted"/>
<dbReference type="EMBL" id="CACRXK020002450">
    <property type="protein sequence ID" value="CAB3994386.1"/>
    <property type="molecule type" value="Genomic_DNA"/>
</dbReference>
<sequence>MNIFVISHNTTDAHIEKERRKRQAEERKRKEKEAEEKRKAAERKKDMDRIKKELRAKREAERKAELEAERRRAAAAAAAQQRASLPAFTVETRRISQQKTTQPKDTPRPQPSRQIVEPKRAPAKTSTAPKPPGGKQVYISPNRLQPVGPQASLRKGPDRSQLVRHYTSASGANKALVSGPQRTNRKGPSAVQSKVSLSKGPQASLRQGAQCGLVHGHQRSTITGYQSPIMSAV</sequence>
<name>A0A6S7GWK4_PARCT</name>
<protein>
    <submittedName>
        <fullName evidence="2">Uncharacterized protein</fullName>
    </submittedName>
</protein>
<evidence type="ECO:0000256" key="1">
    <source>
        <dbReference type="SAM" id="MobiDB-lite"/>
    </source>
</evidence>
<comment type="caution">
    <text evidence="2">The sequence shown here is derived from an EMBL/GenBank/DDBJ whole genome shotgun (WGS) entry which is preliminary data.</text>
</comment>
<feature type="compositionally biased region" description="Polar residues" evidence="1">
    <location>
        <begin position="95"/>
        <end position="104"/>
    </location>
</feature>
<feature type="compositionally biased region" description="Low complexity" evidence="1">
    <location>
        <begin position="74"/>
        <end position="83"/>
    </location>
</feature>
<dbReference type="AlphaFoldDB" id="A0A6S7GWK4"/>
<evidence type="ECO:0000313" key="2">
    <source>
        <dbReference type="EMBL" id="CAB3994386.1"/>
    </source>
</evidence>
<keyword evidence="3" id="KW-1185">Reference proteome</keyword>
<evidence type="ECO:0000313" key="3">
    <source>
        <dbReference type="Proteomes" id="UP001152795"/>
    </source>
</evidence>
<dbReference type="OrthoDB" id="10596572at2759"/>
<reference evidence="2" key="1">
    <citation type="submission" date="2020-04" db="EMBL/GenBank/DDBJ databases">
        <authorList>
            <person name="Alioto T."/>
            <person name="Alioto T."/>
            <person name="Gomez Garrido J."/>
        </authorList>
    </citation>
    <scope>NUCLEOTIDE SEQUENCE</scope>
    <source>
        <strain evidence="2">A484AB</strain>
    </source>
</reference>
<gene>
    <name evidence="2" type="ORF">PACLA_8A044283</name>
</gene>
<feature type="compositionally biased region" description="Basic and acidic residues" evidence="1">
    <location>
        <begin position="11"/>
        <end position="72"/>
    </location>
</feature>